<dbReference type="InterPro" id="IPR002124">
    <property type="entry name" value="Cyt_c_oxidase_su5b"/>
</dbReference>
<feature type="binding site" evidence="3">
    <location>
        <position position="113"/>
    </location>
    <ligand>
        <name>Zn(2+)</name>
        <dbReference type="ChEBI" id="CHEBI:29105"/>
    </ligand>
</feature>
<dbReference type="AlphaFoldDB" id="A0A443QFE3"/>
<keyword evidence="2 3" id="KW-0862">Zinc</keyword>
<dbReference type="EMBL" id="NCKU01008708">
    <property type="protein sequence ID" value="RWS01739.1"/>
    <property type="molecule type" value="Genomic_DNA"/>
</dbReference>
<keyword evidence="1 3" id="KW-0479">Metal-binding</keyword>
<comment type="caution">
    <text evidence="4">The sequence shown here is derived from an EMBL/GenBank/DDBJ whole genome shotgun (WGS) entry which is preliminary data.</text>
</comment>
<dbReference type="PANTHER" id="PTHR10122">
    <property type="entry name" value="CYTOCHROME C OXIDASE SUBUNIT 5B, MITOCHONDRIAL"/>
    <property type="match status" value="1"/>
</dbReference>
<dbReference type="STRING" id="1965070.A0A443QFE3"/>
<dbReference type="PANTHER" id="PTHR10122:SF0">
    <property type="entry name" value="CYTOCHROME C OXIDASE SUBUNIT 5B, ISOFORM A-RELATED"/>
    <property type="match status" value="1"/>
</dbReference>
<protein>
    <submittedName>
        <fullName evidence="4">Cytochrome c oxidase subunit 5B-like protein</fullName>
    </submittedName>
</protein>
<dbReference type="CDD" id="cd00924">
    <property type="entry name" value="Cyt_c_Oxidase_Vb"/>
    <property type="match status" value="1"/>
</dbReference>
<dbReference type="Proteomes" id="UP000285301">
    <property type="component" value="Unassembled WGS sequence"/>
</dbReference>
<dbReference type="FunFam" id="2.60.11.10:FF:000004">
    <property type="entry name" value="Cytochrome c oxidase subunit 5B"/>
    <property type="match status" value="1"/>
</dbReference>
<dbReference type="Pfam" id="PF01215">
    <property type="entry name" value="COX5B"/>
    <property type="match status" value="1"/>
</dbReference>
<evidence type="ECO:0000313" key="5">
    <source>
        <dbReference type="Proteomes" id="UP000285301"/>
    </source>
</evidence>
<evidence type="ECO:0000313" key="4">
    <source>
        <dbReference type="EMBL" id="RWS01739.1"/>
    </source>
</evidence>
<dbReference type="GO" id="GO:0005740">
    <property type="term" value="C:mitochondrial envelope"/>
    <property type="evidence" value="ECO:0007669"/>
    <property type="project" value="InterPro"/>
</dbReference>
<evidence type="ECO:0000256" key="1">
    <source>
        <dbReference type="ARBA" id="ARBA00022723"/>
    </source>
</evidence>
<reference evidence="4 5" key="1">
    <citation type="journal article" date="2018" name="Gigascience">
        <title>Genomes of trombidid mites reveal novel predicted allergens and laterally-transferred genes associated with secondary metabolism.</title>
        <authorList>
            <person name="Dong X."/>
            <person name="Chaisiri K."/>
            <person name="Xia D."/>
            <person name="Armstrong S.D."/>
            <person name="Fang Y."/>
            <person name="Donnelly M.J."/>
            <person name="Kadowaki T."/>
            <person name="McGarry J.W."/>
            <person name="Darby A.C."/>
            <person name="Makepeace B.L."/>
        </authorList>
    </citation>
    <scope>NUCLEOTIDE SEQUENCE [LARGE SCALE GENOMIC DNA]</scope>
    <source>
        <strain evidence="4">UoL-WK</strain>
    </source>
</reference>
<dbReference type="GO" id="GO:0006123">
    <property type="term" value="P:mitochondrial electron transport, cytochrome c to oxygen"/>
    <property type="evidence" value="ECO:0007669"/>
    <property type="project" value="InterPro"/>
</dbReference>
<organism evidence="4 5">
    <name type="scientific">Dinothrombium tinctorium</name>
    <dbReference type="NCBI Taxonomy" id="1965070"/>
    <lineage>
        <taxon>Eukaryota</taxon>
        <taxon>Metazoa</taxon>
        <taxon>Ecdysozoa</taxon>
        <taxon>Arthropoda</taxon>
        <taxon>Chelicerata</taxon>
        <taxon>Arachnida</taxon>
        <taxon>Acari</taxon>
        <taxon>Acariformes</taxon>
        <taxon>Trombidiformes</taxon>
        <taxon>Prostigmata</taxon>
        <taxon>Anystina</taxon>
        <taxon>Parasitengona</taxon>
        <taxon>Trombidioidea</taxon>
        <taxon>Trombidiidae</taxon>
        <taxon>Dinothrombium</taxon>
    </lineage>
</organism>
<dbReference type="GO" id="GO:0046872">
    <property type="term" value="F:metal ion binding"/>
    <property type="evidence" value="ECO:0007669"/>
    <property type="project" value="UniProtKB-KW"/>
</dbReference>
<dbReference type="OrthoDB" id="10249250at2759"/>
<feature type="binding site" evidence="3">
    <location>
        <position position="91"/>
    </location>
    <ligand>
        <name>Zn(2+)</name>
        <dbReference type="ChEBI" id="CHEBI:29105"/>
    </ligand>
</feature>
<keyword evidence="5" id="KW-1185">Reference proteome</keyword>
<dbReference type="GO" id="GO:0045277">
    <property type="term" value="C:respiratory chain complex IV"/>
    <property type="evidence" value="ECO:0007669"/>
    <property type="project" value="InterPro"/>
</dbReference>
<evidence type="ECO:0000256" key="2">
    <source>
        <dbReference type="ARBA" id="ARBA00022833"/>
    </source>
</evidence>
<dbReference type="Gene3D" id="2.60.11.10">
    <property type="entry name" value="Cytochrome c oxidase, subunit Vb"/>
    <property type="match status" value="1"/>
</dbReference>
<feature type="binding site" evidence="3">
    <location>
        <position position="111"/>
    </location>
    <ligand>
        <name>Zn(2+)</name>
        <dbReference type="ChEBI" id="CHEBI:29105"/>
    </ligand>
</feature>
<feature type="binding site" evidence="3">
    <location>
        <position position="89"/>
    </location>
    <ligand>
        <name>Zn(2+)</name>
        <dbReference type="ChEBI" id="CHEBI:29105"/>
    </ligand>
</feature>
<accession>A0A443QFE3</accession>
<name>A0A443QFE3_9ACAR</name>
<dbReference type="InterPro" id="IPR036972">
    <property type="entry name" value="Cyt_c_oxidase_su5b_sf"/>
</dbReference>
<gene>
    <name evidence="4" type="ORF">B4U79_04820</name>
</gene>
<evidence type="ECO:0000256" key="3">
    <source>
        <dbReference type="PIRSR" id="PIRSR602124-1"/>
    </source>
</evidence>
<sequence length="144" mass="16656">MLLSRIVLPKIRRVPLLASSIRPFCDKSKEVLTFADPIEHATGLEKKMLLLEEKGITDPFFTAMIKRGPSSREKPIQVPSFEDKRLMGCYCEEDATYVNYMWVHKSEPRRCECGYWFQAVDAPDLFEGILEGEFDPQNILKKLK</sequence>
<dbReference type="PROSITE" id="PS51359">
    <property type="entry name" value="COX5B_2"/>
    <property type="match status" value="1"/>
</dbReference>
<dbReference type="SUPFAM" id="SSF57802">
    <property type="entry name" value="Rubredoxin-like"/>
    <property type="match status" value="1"/>
</dbReference>
<proteinExistence type="predicted"/>